<comment type="similarity">
    <text evidence="3">Belongs to the cytochrome c oxidase VIIc family.</text>
</comment>
<evidence type="ECO:0000256" key="5">
    <source>
        <dbReference type="ARBA" id="ARBA00022692"/>
    </source>
</evidence>
<evidence type="ECO:0000256" key="4">
    <source>
        <dbReference type="ARBA" id="ARBA00017004"/>
    </source>
</evidence>
<comment type="caution">
    <text evidence="13">The sequence shown here is derived from an EMBL/GenBank/DDBJ whole genome shotgun (WGS) entry which is preliminary data.</text>
</comment>
<name>A0A8J2MB39_9HEXA</name>
<dbReference type="GO" id="GO:0045277">
    <property type="term" value="C:respiratory chain complex IV"/>
    <property type="evidence" value="ECO:0007669"/>
    <property type="project" value="UniProtKB-ARBA"/>
</dbReference>
<dbReference type="PANTHER" id="PTHR13313:SF0">
    <property type="entry name" value="CYTOCHROME C OXIDASE SUBUNIT 7C, MITOCHONDRIAL"/>
    <property type="match status" value="1"/>
</dbReference>
<keyword evidence="14" id="KW-1185">Reference proteome</keyword>
<keyword evidence="7" id="KW-0809">Transit peptide</keyword>
<dbReference type="GO" id="GO:0005743">
    <property type="term" value="C:mitochondrial inner membrane"/>
    <property type="evidence" value="ECO:0007669"/>
    <property type="project" value="UniProtKB-SubCell"/>
</dbReference>
<dbReference type="AlphaFoldDB" id="A0A8J2MB39"/>
<keyword evidence="5 12" id="KW-0812">Transmembrane</keyword>
<evidence type="ECO:0000256" key="2">
    <source>
        <dbReference type="ARBA" id="ARBA00004673"/>
    </source>
</evidence>
<evidence type="ECO:0000256" key="9">
    <source>
        <dbReference type="ARBA" id="ARBA00023128"/>
    </source>
</evidence>
<keyword evidence="10 12" id="KW-0472">Membrane</keyword>
<comment type="pathway">
    <text evidence="2">Energy metabolism; oxidative phosphorylation.</text>
</comment>
<evidence type="ECO:0000256" key="8">
    <source>
        <dbReference type="ARBA" id="ARBA00022989"/>
    </source>
</evidence>
<keyword evidence="6" id="KW-0999">Mitochondrion inner membrane</keyword>
<proteinExistence type="inferred from homology"/>
<evidence type="ECO:0000256" key="11">
    <source>
        <dbReference type="ARBA" id="ARBA00031140"/>
    </source>
</evidence>
<reference evidence="13" key="1">
    <citation type="submission" date="2021-06" db="EMBL/GenBank/DDBJ databases">
        <authorList>
            <person name="Hodson N. C."/>
            <person name="Mongue J. A."/>
            <person name="Jaron S. K."/>
        </authorList>
    </citation>
    <scope>NUCLEOTIDE SEQUENCE</scope>
</reference>
<accession>A0A8J2MB39</accession>
<feature type="transmembrane region" description="Helical" evidence="12">
    <location>
        <begin position="45"/>
        <end position="64"/>
    </location>
</feature>
<evidence type="ECO:0000256" key="1">
    <source>
        <dbReference type="ARBA" id="ARBA00004434"/>
    </source>
</evidence>
<evidence type="ECO:0000313" key="13">
    <source>
        <dbReference type="EMBL" id="CAG7836406.1"/>
    </source>
</evidence>
<protein>
    <recommendedName>
        <fullName evidence="4">Cytochrome c oxidase subunit 7C, mitochondrial</fullName>
    </recommendedName>
    <alternativeName>
        <fullName evidence="11">Cytochrome c oxidase polypeptide VIIc</fullName>
    </alternativeName>
</protein>
<dbReference type="Proteomes" id="UP000708208">
    <property type="component" value="Unassembled WGS sequence"/>
</dbReference>
<dbReference type="CDD" id="cd00929">
    <property type="entry name" value="Cyt_c_Oxidase_VIIc"/>
    <property type="match status" value="1"/>
</dbReference>
<comment type="subcellular location">
    <subcellularLocation>
        <location evidence="1">Mitochondrion inner membrane</location>
        <topology evidence="1">Single-pass membrane protein</topology>
    </subcellularLocation>
</comment>
<evidence type="ECO:0000256" key="6">
    <source>
        <dbReference type="ARBA" id="ARBA00022792"/>
    </source>
</evidence>
<evidence type="ECO:0000256" key="10">
    <source>
        <dbReference type="ARBA" id="ARBA00023136"/>
    </source>
</evidence>
<evidence type="ECO:0000256" key="7">
    <source>
        <dbReference type="ARBA" id="ARBA00022946"/>
    </source>
</evidence>
<sequence length="71" mass="7868">MIVARRIGSNVRTLMTSAVRRSGHHHVGGIPGDNLPFSISNRFRLAVYIGGWLGSGFSVPFIILRHQLKKN</sequence>
<dbReference type="InterPro" id="IPR004202">
    <property type="entry name" value="COX7C/Cox8"/>
</dbReference>
<organism evidence="13 14">
    <name type="scientific">Allacma fusca</name>
    <dbReference type="NCBI Taxonomy" id="39272"/>
    <lineage>
        <taxon>Eukaryota</taxon>
        <taxon>Metazoa</taxon>
        <taxon>Ecdysozoa</taxon>
        <taxon>Arthropoda</taxon>
        <taxon>Hexapoda</taxon>
        <taxon>Collembola</taxon>
        <taxon>Symphypleona</taxon>
        <taxon>Sminthuridae</taxon>
        <taxon>Allacma</taxon>
    </lineage>
</organism>
<keyword evidence="8 12" id="KW-1133">Transmembrane helix</keyword>
<keyword evidence="9" id="KW-0496">Mitochondrion</keyword>
<dbReference type="Pfam" id="PF02935">
    <property type="entry name" value="COX7C"/>
    <property type="match status" value="1"/>
</dbReference>
<dbReference type="PANTHER" id="PTHR13313">
    <property type="entry name" value="CYTOCHROME C OXIDASE SUBUNIT VIIC"/>
    <property type="match status" value="1"/>
</dbReference>
<gene>
    <name evidence="13" type="ORF">AFUS01_LOCUS45653</name>
</gene>
<dbReference type="EMBL" id="CAJVCH010571013">
    <property type="protein sequence ID" value="CAG7836406.1"/>
    <property type="molecule type" value="Genomic_DNA"/>
</dbReference>
<evidence type="ECO:0000256" key="3">
    <source>
        <dbReference type="ARBA" id="ARBA00010514"/>
    </source>
</evidence>
<dbReference type="OrthoDB" id="9974841at2759"/>
<evidence type="ECO:0000313" key="14">
    <source>
        <dbReference type="Proteomes" id="UP000708208"/>
    </source>
</evidence>
<dbReference type="FunFam" id="4.10.49.10:FF:000001">
    <property type="entry name" value="Cytochrome c oxidase subunit 7C"/>
    <property type="match status" value="1"/>
</dbReference>
<dbReference type="GO" id="GO:0006123">
    <property type="term" value="P:mitochondrial electron transport, cytochrome c to oxygen"/>
    <property type="evidence" value="ECO:0007669"/>
    <property type="project" value="InterPro"/>
</dbReference>
<evidence type="ECO:0000256" key="12">
    <source>
        <dbReference type="SAM" id="Phobius"/>
    </source>
</evidence>